<gene>
    <name evidence="1" type="ordered locus">B488_02510</name>
</gene>
<dbReference type="Proteomes" id="UP000010799">
    <property type="component" value="Chromosome"/>
</dbReference>
<dbReference type="HOGENOM" id="CLU_859532_0_0_5"/>
<reference evidence="1 2" key="1">
    <citation type="journal article" date="2012" name="Stand. Genomic Sci.">
        <title>Complete genome sequence of Liberibacter crescens BT-1.</title>
        <authorList>
            <person name="Leonard M.T."/>
            <person name="Fagen J.R."/>
            <person name="Davis-Richardson A.G."/>
            <person name="Davis M.J."/>
            <person name="Triplett E.W."/>
        </authorList>
    </citation>
    <scope>NUCLEOTIDE SEQUENCE [LARGE SCALE GENOMIC DNA]</scope>
    <source>
        <strain evidence="1 2">BT-1</strain>
    </source>
</reference>
<evidence type="ECO:0008006" key="3">
    <source>
        <dbReference type="Google" id="ProtNLM"/>
    </source>
</evidence>
<organism evidence="1 2">
    <name type="scientific">Liberibacter crescens (strain BT-1)</name>
    <dbReference type="NCBI Taxonomy" id="1215343"/>
    <lineage>
        <taxon>Bacteria</taxon>
        <taxon>Pseudomonadati</taxon>
        <taxon>Pseudomonadota</taxon>
        <taxon>Alphaproteobacteria</taxon>
        <taxon>Hyphomicrobiales</taxon>
        <taxon>Rhizobiaceae</taxon>
        <taxon>Liberibacter</taxon>
    </lineage>
</organism>
<dbReference type="KEGG" id="lcc:B488_02510"/>
<protein>
    <recommendedName>
        <fullName evidence="3">DUF2336 domain-containing protein</fullName>
    </recommendedName>
</protein>
<dbReference type="EMBL" id="CP003789">
    <property type="protein sequence ID" value="AGA64244.1"/>
    <property type="molecule type" value="Genomic_DNA"/>
</dbReference>
<keyword evidence="2" id="KW-1185">Reference proteome</keyword>
<sequence length="300" mass="33962">MATITSFENMPDASQEELKEFEKLFTELFYSSSEEAKRQAVAALSRCPNVPEKVSFFIGSQPISIAAIFLTRSQAISDKTLITIAQTQGFEYIQAITHRNNLSSNVKKTLISLQQRMLFSLNLEKFNAKNIFLDEKNKKIDADNIGKQLLQISKHLTKNPESQKNSACLSPIHEALLVRFARSGEKQAFSRVLADTLMSTISLAKKILSRNSGYQFAITLRALQMNISQATFILEKFYPQLAENNKGISRAKEILEELKPEECAIILNTWRINEQNMHQVIPTNNKTYEDNLTLTNASSF</sequence>
<accession>L0ERW8</accession>
<dbReference type="PATRIC" id="fig|1215343.11.peg.260"/>
<evidence type="ECO:0000313" key="2">
    <source>
        <dbReference type="Proteomes" id="UP000010799"/>
    </source>
</evidence>
<evidence type="ECO:0000313" key="1">
    <source>
        <dbReference type="EMBL" id="AGA64244.1"/>
    </source>
</evidence>
<proteinExistence type="predicted"/>
<name>L0ERW8_LIBCB</name>
<dbReference type="AlphaFoldDB" id="L0ERW8"/>
<dbReference type="eggNOG" id="COG5330">
    <property type="taxonomic scope" value="Bacteria"/>
</dbReference>